<dbReference type="HOGENOM" id="CLU_1343274_0_0_1"/>
<evidence type="ECO:0000256" key="2">
    <source>
        <dbReference type="SAM" id="MobiDB-lite"/>
    </source>
</evidence>
<keyword evidence="4" id="KW-1185">Reference proteome</keyword>
<reference evidence="3 4" key="1">
    <citation type="submission" date="2015-01" db="EMBL/GenBank/DDBJ databases">
        <title>The Genome Sequence of Fonsecaea pedrosoi CBS 271.37.</title>
        <authorList>
            <consortium name="The Broad Institute Genomics Platform"/>
            <person name="Cuomo C."/>
            <person name="de Hoog S."/>
            <person name="Gorbushina A."/>
            <person name="Stielow B."/>
            <person name="Teixiera M."/>
            <person name="Abouelleil A."/>
            <person name="Chapman S.B."/>
            <person name="Priest M."/>
            <person name="Young S.K."/>
            <person name="Wortman J."/>
            <person name="Nusbaum C."/>
            <person name="Birren B."/>
        </authorList>
    </citation>
    <scope>NUCLEOTIDE SEQUENCE [LARGE SCALE GENOMIC DNA]</scope>
    <source>
        <strain evidence="3 4">CBS 271.37</strain>
    </source>
</reference>
<accession>A0A0D2DGD6</accession>
<feature type="compositionally biased region" description="Polar residues" evidence="2">
    <location>
        <begin position="76"/>
        <end position="89"/>
    </location>
</feature>
<keyword evidence="1" id="KW-0175">Coiled coil</keyword>
<dbReference type="GeneID" id="25308680"/>
<sequence length="204" mass="22582">MRIAKFEFTTIMTSTVNNGHFGALLLLLVGPPLPGLAGRTRTSLNAPSIVMLLMIPGTFDLVSKALSTDVSTAMTAATAPTRQQSSQSMPGLPQPPIPESGMVRAITRTSEARVTVAEKVAVEARREQNEDADAWERDKRTLEAQKTRLEEQVERLRVYSELGSQAMLVAGAMESLIFVQRESEWWSMGSWWTRTTLRYGLLID</sequence>
<dbReference type="AlphaFoldDB" id="A0A0D2DGD6"/>
<dbReference type="RefSeq" id="XP_013280554.1">
    <property type="nucleotide sequence ID" value="XM_013425100.1"/>
</dbReference>
<dbReference type="VEuPathDB" id="FungiDB:Z517_09190"/>
<protein>
    <submittedName>
        <fullName evidence="3">Uncharacterized protein</fullName>
    </submittedName>
</protein>
<dbReference type="Proteomes" id="UP000053029">
    <property type="component" value="Unassembled WGS sequence"/>
</dbReference>
<feature type="region of interest" description="Disordered" evidence="2">
    <location>
        <begin position="76"/>
        <end position="100"/>
    </location>
</feature>
<organism evidence="3 4">
    <name type="scientific">Fonsecaea pedrosoi CBS 271.37</name>
    <dbReference type="NCBI Taxonomy" id="1442368"/>
    <lineage>
        <taxon>Eukaryota</taxon>
        <taxon>Fungi</taxon>
        <taxon>Dikarya</taxon>
        <taxon>Ascomycota</taxon>
        <taxon>Pezizomycotina</taxon>
        <taxon>Eurotiomycetes</taxon>
        <taxon>Chaetothyriomycetidae</taxon>
        <taxon>Chaetothyriales</taxon>
        <taxon>Herpotrichiellaceae</taxon>
        <taxon>Fonsecaea</taxon>
    </lineage>
</organism>
<feature type="coiled-coil region" evidence="1">
    <location>
        <begin position="125"/>
        <end position="159"/>
    </location>
</feature>
<proteinExistence type="predicted"/>
<gene>
    <name evidence="3" type="ORF">Z517_09190</name>
</gene>
<evidence type="ECO:0000313" key="3">
    <source>
        <dbReference type="EMBL" id="KIW76746.1"/>
    </source>
</evidence>
<dbReference type="EMBL" id="KN846974">
    <property type="protein sequence ID" value="KIW76746.1"/>
    <property type="molecule type" value="Genomic_DNA"/>
</dbReference>
<evidence type="ECO:0000256" key="1">
    <source>
        <dbReference type="SAM" id="Coils"/>
    </source>
</evidence>
<evidence type="ECO:0000313" key="4">
    <source>
        <dbReference type="Proteomes" id="UP000053029"/>
    </source>
</evidence>
<name>A0A0D2DGD6_9EURO</name>